<proteinExistence type="predicted"/>
<organism evidence="1 2">
    <name type="scientific">Paracoccus shanxieyensis</name>
    <dbReference type="NCBI Taxonomy" id="2675752"/>
    <lineage>
        <taxon>Bacteria</taxon>
        <taxon>Pseudomonadati</taxon>
        <taxon>Pseudomonadota</taxon>
        <taxon>Alphaproteobacteria</taxon>
        <taxon>Rhodobacterales</taxon>
        <taxon>Paracoccaceae</taxon>
        <taxon>Paracoccus</taxon>
    </lineage>
</organism>
<keyword evidence="2" id="KW-1185">Reference proteome</keyword>
<dbReference type="AlphaFoldDB" id="A0A6L6J1Q9"/>
<comment type="caution">
    <text evidence="1">The sequence shown here is derived from an EMBL/GenBank/DDBJ whole genome shotgun (WGS) entry which is preliminary data.</text>
</comment>
<gene>
    <name evidence="1" type="ORF">GL284_16435</name>
</gene>
<dbReference type="EMBL" id="WMII01000018">
    <property type="protein sequence ID" value="MTH65861.1"/>
    <property type="molecule type" value="Genomic_DNA"/>
</dbReference>
<evidence type="ECO:0000313" key="2">
    <source>
        <dbReference type="Proteomes" id="UP000478740"/>
    </source>
</evidence>
<name>A0A6L6J1Q9_9RHOB</name>
<dbReference type="RefSeq" id="WP_155045740.1">
    <property type="nucleotide sequence ID" value="NZ_WMIH01000020.1"/>
</dbReference>
<accession>A0A6L6J1Q9</accession>
<dbReference type="Proteomes" id="UP000478740">
    <property type="component" value="Unassembled WGS sequence"/>
</dbReference>
<sequence length="66" mass="6917">MLGAGAGSSLSLAGIGADKADTPILVMYRRYVAPTDQAAVHVCGSNMKTLSWTGFSIKSGTRLKMR</sequence>
<reference evidence="1 2" key="1">
    <citation type="submission" date="2019-11" db="EMBL/GenBank/DDBJ databases">
        <authorList>
            <person name="Dong K."/>
        </authorList>
    </citation>
    <scope>NUCLEOTIDE SEQUENCE [LARGE SCALE GENOMIC DNA]</scope>
    <source>
        <strain evidence="1 2">DK608</strain>
    </source>
</reference>
<evidence type="ECO:0000313" key="1">
    <source>
        <dbReference type="EMBL" id="MTH65861.1"/>
    </source>
</evidence>
<protein>
    <submittedName>
        <fullName evidence="1">Uncharacterized protein</fullName>
    </submittedName>
</protein>